<feature type="compositionally biased region" description="Acidic residues" evidence="5">
    <location>
        <begin position="932"/>
        <end position="943"/>
    </location>
</feature>
<dbReference type="KEGG" id="mng:MNEG_2685"/>
<feature type="region of interest" description="Disordered" evidence="5">
    <location>
        <begin position="816"/>
        <end position="864"/>
    </location>
</feature>
<dbReference type="GO" id="GO:0016020">
    <property type="term" value="C:membrane"/>
    <property type="evidence" value="ECO:0007669"/>
    <property type="project" value="UniProtKB-SubCell"/>
</dbReference>
<dbReference type="Proteomes" id="UP000054498">
    <property type="component" value="Unassembled WGS sequence"/>
</dbReference>
<evidence type="ECO:0000259" key="7">
    <source>
        <dbReference type="Pfam" id="PF08016"/>
    </source>
</evidence>
<feature type="compositionally biased region" description="Acidic residues" evidence="5">
    <location>
        <begin position="824"/>
        <end position="837"/>
    </location>
</feature>
<organism evidence="8 9">
    <name type="scientific">Monoraphidium neglectum</name>
    <dbReference type="NCBI Taxonomy" id="145388"/>
    <lineage>
        <taxon>Eukaryota</taxon>
        <taxon>Viridiplantae</taxon>
        <taxon>Chlorophyta</taxon>
        <taxon>core chlorophytes</taxon>
        <taxon>Chlorophyceae</taxon>
        <taxon>CS clade</taxon>
        <taxon>Sphaeropleales</taxon>
        <taxon>Selenastraceae</taxon>
        <taxon>Monoraphidium</taxon>
    </lineage>
</organism>
<evidence type="ECO:0000313" key="8">
    <source>
        <dbReference type="EMBL" id="KIZ05280.1"/>
    </source>
</evidence>
<dbReference type="InterPro" id="IPR051223">
    <property type="entry name" value="Polycystin"/>
</dbReference>
<dbReference type="SUPFAM" id="SSF81324">
    <property type="entry name" value="Voltage-gated potassium channels"/>
    <property type="match status" value="1"/>
</dbReference>
<dbReference type="OrthoDB" id="2017723at2759"/>
<evidence type="ECO:0000256" key="6">
    <source>
        <dbReference type="SAM" id="Phobius"/>
    </source>
</evidence>
<keyword evidence="3 6" id="KW-1133">Transmembrane helix</keyword>
<dbReference type="EMBL" id="KK100531">
    <property type="protein sequence ID" value="KIZ05280.1"/>
    <property type="molecule type" value="Genomic_DNA"/>
</dbReference>
<evidence type="ECO:0000256" key="1">
    <source>
        <dbReference type="ARBA" id="ARBA00004141"/>
    </source>
</evidence>
<keyword evidence="8" id="KW-0969">Cilium</keyword>
<accession>A0A0D2MRQ6</accession>
<dbReference type="Gene3D" id="1.10.287.70">
    <property type="match status" value="1"/>
</dbReference>
<feature type="transmembrane region" description="Helical" evidence="6">
    <location>
        <begin position="736"/>
        <end position="758"/>
    </location>
</feature>
<keyword evidence="8" id="KW-0966">Cell projection</keyword>
<keyword evidence="8" id="KW-0282">Flagellum</keyword>
<dbReference type="STRING" id="145388.A0A0D2MRQ6"/>
<keyword evidence="2 6" id="KW-0812">Transmembrane</keyword>
<dbReference type="Pfam" id="PF08016">
    <property type="entry name" value="PKD_channel"/>
    <property type="match status" value="1"/>
</dbReference>
<sequence>MAAFSAAGANTTWMPAPDAAALGTLAVPYNLASWPGGQYEFVSCDLARRSPEYVGTCQANTVSCGASTADGVPYNCTLLADNSSVAGNLSSSAYREACELPCDMVLDCAALCDCGLDGCAANQGDAAADGEFTTIAAAAASSGATAAVFAPINAATSSRRRLTAASNDEVIAQLAAVAAKVDGLRSAQDSITTQVDTLRAKVDQANLLAEARAVNTRVQDLISAGRTDIAAGQRTLEAKLDTLLQRQQAALDAALTASATLAAIQGMAERQVAALSGLDAAVKEQVKTISVATQQGLISLATALSYWKVARRNRAAEAKIYRLANTPCTPTSVTDHLFTVDNGNSAVEGTPRDRSVGLNNRIIGGILLHTWRKQEEVCPMTRFSAIQSTCSGDVDVSSYGVDPAFKPETASFQADLVAADDGPMLAVYDCDKLVNVPYGFHHFPLSGAPPGFPVWLDINLSQAGAATWLAWLRDALLLDDATRGLTARMVTYNADLGVFASVRVDFDFGAGGSIQATTAIDALRMELYDPAAVSDTVRYAAEVLLSVCVGLMVVGQLWDIVAAATRPKGLRKYFSSPAHWMDTISNLLLVYSDLQPEANFLDLAGAGEGLSAAWAAITKLEDAVQLVSWYYALSGINILLLLARLLRRMDFQPRLGVITRSLRLALPDLLHFFLVAGAVFMGYSMMAFLIFGNSVPQFAGLGTAVNSCFQMMLGDFSDVLGQLGQLSGVQGVAGALFFWTYMLLVFLVLLNFLLAIIVDAFSEVKERTSESTGIHTELGRLVADQWRSLASLLPGGPARAGRRKLDALLSTWAGAEEAGPAADGADEDSAADEDEGEGEGKEGAKAVGAGKEAEGRGQEASGAGRTLRVLGQELDEAALRAVLTEALAPFDAVDAPGAPKAAEGTAAATQDEVAAVTKFVLRRYGVRRDADSEGGQEGGDDASGDGSALEAERDRLAAALEQLAEVQRDLADAQRQLMAGQKQLGEHQARLMGADR</sequence>
<dbReference type="GeneID" id="25735563"/>
<evidence type="ECO:0000256" key="4">
    <source>
        <dbReference type="ARBA" id="ARBA00023136"/>
    </source>
</evidence>
<proteinExistence type="predicted"/>
<dbReference type="InterPro" id="IPR013122">
    <property type="entry name" value="PKD1_2_channel"/>
</dbReference>
<evidence type="ECO:0000313" key="9">
    <source>
        <dbReference type="Proteomes" id="UP000054498"/>
    </source>
</evidence>
<evidence type="ECO:0000256" key="5">
    <source>
        <dbReference type="SAM" id="MobiDB-lite"/>
    </source>
</evidence>
<reference evidence="8 9" key="1">
    <citation type="journal article" date="2013" name="BMC Genomics">
        <title>Reconstruction of the lipid metabolism for the microalga Monoraphidium neglectum from its genome sequence reveals characteristics suitable for biofuel production.</title>
        <authorList>
            <person name="Bogen C."/>
            <person name="Al-Dilaimi A."/>
            <person name="Albersmeier A."/>
            <person name="Wichmann J."/>
            <person name="Grundmann M."/>
            <person name="Rupp O."/>
            <person name="Lauersen K.J."/>
            <person name="Blifernez-Klassen O."/>
            <person name="Kalinowski J."/>
            <person name="Goesmann A."/>
            <person name="Mussgnug J.H."/>
            <person name="Kruse O."/>
        </authorList>
    </citation>
    <scope>NUCLEOTIDE SEQUENCE [LARGE SCALE GENOMIC DNA]</scope>
    <source>
        <strain evidence="8 9">SAG 48.87</strain>
    </source>
</reference>
<gene>
    <name evidence="8" type="ORF">MNEG_2685</name>
</gene>
<dbReference type="AlphaFoldDB" id="A0A0D2MRQ6"/>
<dbReference type="PANTHER" id="PTHR10877:SF183">
    <property type="entry name" value="AT14535P-RELATED"/>
    <property type="match status" value="1"/>
</dbReference>
<dbReference type="PANTHER" id="PTHR10877">
    <property type="entry name" value="POLYCYSTIN FAMILY MEMBER"/>
    <property type="match status" value="1"/>
</dbReference>
<evidence type="ECO:0000256" key="2">
    <source>
        <dbReference type="ARBA" id="ARBA00022692"/>
    </source>
</evidence>
<name>A0A0D2MRQ6_9CHLO</name>
<feature type="transmembrane region" description="Helical" evidence="6">
    <location>
        <begin position="669"/>
        <end position="691"/>
    </location>
</feature>
<keyword evidence="9" id="KW-1185">Reference proteome</keyword>
<dbReference type="RefSeq" id="XP_013904299.1">
    <property type="nucleotide sequence ID" value="XM_014048845.1"/>
</dbReference>
<feature type="transmembrane region" description="Helical" evidence="6">
    <location>
        <begin position="628"/>
        <end position="646"/>
    </location>
</feature>
<feature type="region of interest" description="Disordered" evidence="5">
    <location>
        <begin position="928"/>
        <end position="953"/>
    </location>
</feature>
<comment type="subcellular location">
    <subcellularLocation>
        <location evidence="1">Membrane</location>
        <topology evidence="1">Multi-pass membrane protein</topology>
    </subcellularLocation>
</comment>
<feature type="domain" description="Polycystin cation channel PKD1/PKD2" evidence="7">
    <location>
        <begin position="619"/>
        <end position="764"/>
    </location>
</feature>
<evidence type="ECO:0000256" key="3">
    <source>
        <dbReference type="ARBA" id="ARBA00022989"/>
    </source>
</evidence>
<keyword evidence="4 6" id="KW-0472">Membrane</keyword>
<protein>
    <submittedName>
        <fullName evidence="8">Flagellar protein</fullName>
    </submittedName>
</protein>